<evidence type="ECO:0000256" key="5">
    <source>
        <dbReference type="ARBA" id="ARBA00022970"/>
    </source>
</evidence>
<keyword evidence="11" id="KW-1185">Reference proteome</keyword>
<proteinExistence type="inferred from homology"/>
<feature type="transmembrane region" description="Helical" evidence="9">
    <location>
        <begin position="135"/>
        <end position="158"/>
    </location>
</feature>
<dbReference type="RefSeq" id="WP_164710843.1">
    <property type="nucleotide sequence ID" value="NZ_CP031165.1"/>
</dbReference>
<keyword evidence="5" id="KW-0029">Amino-acid transport</keyword>
<dbReference type="GO" id="GO:0005886">
    <property type="term" value="C:plasma membrane"/>
    <property type="evidence" value="ECO:0007669"/>
    <property type="project" value="UniProtKB-SubCell"/>
</dbReference>
<accession>A0A346Y364</accession>
<dbReference type="PANTHER" id="PTHR11795:SF451">
    <property type="entry name" value="ABC TRANSPORTER PERMEASE PROTEIN"/>
    <property type="match status" value="1"/>
</dbReference>
<evidence type="ECO:0000313" key="11">
    <source>
        <dbReference type="Proteomes" id="UP000264006"/>
    </source>
</evidence>
<evidence type="ECO:0000256" key="7">
    <source>
        <dbReference type="ARBA" id="ARBA00023136"/>
    </source>
</evidence>
<dbReference type="AlphaFoldDB" id="A0A346Y364"/>
<dbReference type="Pfam" id="PF02653">
    <property type="entry name" value="BPD_transp_2"/>
    <property type="match status" value="1"/>
</dbReference>
<protein>
    <submittedName>
        <fullName evidence="10">High-affinity branched-chain amino acid transport system permease protein LivH</fullName>
    </submittedName>
</protein>
<dbReference type="InterPro" id="IPR001851">
    <property type="entry name" value="ABC_transp_permease"/>
</dbReference>
<evidence type="ECO:0000256" key="4">
    <source>
        <dbReference type="ARBA" id="ARBA00022692"/>
    </source>
</evidence>
<organism evidence="10 11">
    <name type="scientific">Euzebya pacifica</name>
    <dbReference type="NCBI Taxonomy" id="1608957"/>
    <lineage>
        <taxon>Bacteria</taxon>
        <taxon>Bacillati</taxon>
        <taxon>Actinomycetota</taxon>
        <taxon>Nitriliruptoria</taxon>
        <taxon>Euzebyales</taxon>
    </lineage>
</organism>
<gene>
    <name evidence="10" type="ORF">DVS28_a4244</name>
</gene>
<dbReference type="KEGG" id="euz:DVS28_a4244"/>
<reference evidence="10 11" key="1">
    <citation type="submission" date="2018-09" db="EMBL/GenBank/DDBJ databases">
        <title>Complete genome sequence of Euzebya sp. DY32-46 isolated from seawater of Pacific Ocean.</title>
        <authorList>
            <person name="Xu L."/>
            <person name="Wu Y.-H."/>
            <person name="Xu X.-W."/>
        </authorList>
    </citation>
    <scope>NUCLEOTIDE SEQUENCE [LARGE SCALE GENOMIC DNA]</scope>
    <source>
        <strain evidence="10 11">DY32-46</strain>
    </source>
</reference>
<evidence type="ECO:0000256" key="9">
    <source>
        <dbReference type="SAM" id="Phobius"/>
    </source>
</evidence>
<dbReference type="GO" id="GO:0022857">
    <property type="term" value="F:transmembrane transporter activity"/>
    <property type="evidence" value="ECO:0007669"/>
    <property type="project" value="InterPro"/>
</dbReference>
<feature type="transmembrane region" description="Helical" evidence="9">
    <location>
        <begin position="187"/>
        <end position="207"/>
    </location>
</feature>
<keyword evidence="6 9" id="KW-1133">Transmembrane helix</keyword>
<feature type="transmembrane region" description="Helical" evidence="9">
    <location>
        <begin position="35"/>
        <end position="53"/>
    </location>
</feature>
<dbReference type="GO" id="GO:0006865">
    <property type="term" value="P:amino acid transport"/>
    <property type="evidence" value="ECO:0007669"/>
    <property type="project" value="UniProtKB-KW"/>
</dbReference>
<feature type="transmembrane region" description="Helical" evidence="9">
    <location>
        <begin position="59"/>
        <end position="82"/>
    </location>
</feature>
<dbReference type="CDD" id="cd06582">
    <property type="entry name" value="TM_PBP1_LivH_like"/>
    <property type="match status" value="1"/>
</dbReference>
<sequence>MFLLQLLLNGIAIGAIYALVALGFVLVFKATSVLNFAHGSFLMIATYLAVTFIDVLELPFAVSLVVIAVILAAVGVILHYGIMRHMVGKPFFSVVLVTVGLEIVIRAGLLIFYGPTPRGRLTALPQGQLNFGTVTIPYVNGFMVLAAAISVGAFLVFFQRSRLGLHMRAVAENLEAAAAMGIDPNRIYAAAWGIGLTMAAIGGVMYAHYTPSVSLGVAVIGLRAFPAAILGGIDSVGGAILGGLLVGIVESVGAGYLGAEYRDVIAFGIMFAVLLWRPSGLYGTRQLVRV</sequence>
<evidence type="ECO:0000256" key="2">
    <source>
        <dbReference type="ARBA" id="ARBA00022448"/>
    </source>
</evidence>
<feature type="transmembrane region" description="Helical" evidence="9">
    <location>
        <begin position="265"/>
        <end position="284"/>
    </location>
</feature>
<feature type="transmembrane region" description="Helical" evidence="9">
    <location>
        <begin position="94"/>
        <end position="115"/>
    </location>
</feature>
<comment type="similarity">
    <text evidence="8">Belongs to the binding-protein-dependent transport system permease family. LivHM subfamily.</text>
</comment>
<dbReference type="InterPro" id="IPR052157">
    <property type="entry name" value="BCAA_transport_permease"/>
</dbReference>
<evidence type="ECO:0000256" key="8">
    <source>
        <dbReference type="ARBA" id="ARBA00037998"/>
    </source>
</evidence>
<evidence type="ECO:0000256" key="1">
    <source>
        <dbReference type="ARBA" id="ARBA00004651"/>
    </source>
</evidence>
<evidence type="ECO:0000256" key="3">
    <source>
        <dbReference type="ARBA" id="ARBA00022475"/>
    </source>
</evidence>
<keyword evidence="3" id="KW-1003">Cell membrane</keyword>
<evidence type="ECO:0000256" key="6">
    <source>
        <dbReference type="ARBA" id="ARBA00022989"/>
    </source>
</evidence>
<feature type="transmembrane region" description="Helical" evidence="9">
    <location>
        <begin position="6"/>
        <end position="28"/>
    </location>
</feature>
<keyword evidence="4 9" id="KW-0812">Transmembrane</keyword>
<dbReference type="EMBL" id="CP031165">
    <property type="protein sequence ID" value="AXV08911.1"/>
    <property type="molecule type" value="Genomic_DNA"/>
</dbReference>
<keyword evidence="7 9" id="KW-0472">Membrane</keyword>
<name>A0A346Y364_9ACTN</name>
<dbReference type="PANTHER" id="PTHR11795">
    <property type="entry name" value="BRANCHED-CHAIN AMINO ACID TRANSPORT SYSTEM PERMEASE PROTEIN LIVH"/>
    <property type="match status" value="1"/>
</dbReference>
<comment type="subcellular location">
    <subcellularLocation>
        <location evidence="1">Cell membrane</location>
        <topology evidence="1">Multi-pass membrane protein</topology>
    </subcellularLocation>
</comment>
<evidence type="ECO:0000313" key="10">
    <source>
        <dbReference type="EMBL" id="AXV08911.1"/>
    </source>
</evidence>
<keyword evidence="2" id="KW-0813">Transport</keyword>
<dbReference type="Proteomes" id="UP000264006">
    <property type="component" value="Chromosome"/>
</dbReference>